<evidence type="ECO:0000259" key="5">
    <source>
        <dbReference type="PROSITE" id="PS51635"/>
    </source>
</evidence>
<evidence type="ECO:0000256" key="2">
    <source>
        <dbReference type="PROSITE-ProRule" id="PRU01161"/>
    </source>
</evidence>
<dbReference type="Gene3D" id="3.40.1090.10">
    <property type="entry name" value="Cytosolic phospholipase A2 catalytic domain"/>
    <property type="match status" value="1"/>
</dbReference>
<evidence type="ECO:0000313" key="7">
    <source>
        <dbReference type="Proteomes" id="UP000281738"/>
    </source>
</evidence>
<feature type="region of interest" description="Disordered" evidence="3">
    <location>
        <begin position="608"/>
        <end position="652"/>
    </location>
</feature>
<dbReference type="RefSeq" id="WP_170169796.1">
    <property type="nucleotide sequence ID" value="NZ_RKHO01000001.1"/>
</dbReference>
<keyword evidence="4" id="KW-1133">Transmembrane helix</keyword>
<feature type="transmembrane region" description="Helical" evidence="4">
    <location>
        <begin position="129"/>
        <end position="149"/>
    </location>
</feature>
<protein>
    <submittedName>
        <fullName evidence="6">Patatin-like phospholipase</fullName>
    </submittedName>
</protein>
<name>A0A3N2CVL1_9ACTN</name>
<dbReference type="SUPFAM" id="SSF52151">
    <property type="entry name" value="FabD/lysophospholipase-like"/>
    <property type="match status" value="1"/>
</dbReference>
<feature type="transmembrane region" description="Helical" evidence="4">
    <location>
        <begin position="156"/>
        <end position="179"/>
    </location>
</feature>
<dbReference type="PROSITE" id="PS51635">
    <property type="entry name" value="PNPLA"/>
    <property type="match status" value="1"/>
</dbReference>
<evidence type="ECO:0000313" key="6">
    <source>
        <dbReference type="EMBL" id="ROR91503.1"/>
    </source>
</evidence>
<evidence type="ECO:0000256" key="4">
    <source>
        <dbReference type="SAM" id="Phobius"/>
    </source>
</evidence>
<keyword evidence="4" id="KW-0812">Transmembrane</keyword>
<feature type="compositionally biased region" description="Basic and acidic residues" evidence="3">
    <location>
        <begin position="420"/>
        <end position="432"/>
    </location>
</feature>
<accession>A0A3N2CVL1</accession>
<feature type="compositionally biased region" description="Basic and acidic residues" evidence="3">
    <location>
        <begin position="608"/>
        <end position="622"/>
    </location>
</feature>
<dbReference type="GO" id="GO:0016042">
    <property type="term" value="P:lipid catabolic process"/>
    <property type="evidence" value="ECO:0007669"/>
    <property type="project" value="UniProtKB-UniRule"/>
</dbReference>
<keyword evidence="2" id="KW-0442">Lipid degradation</keyword>
<keyword evidence="1 2" id="KW-0443">Lipid metabolism</keyword>
<keyword evidence="4" id="KW-0472">Membrane</keyword>
<dbReference type="InterPro" id="IPR016035">
    <property type="entry name" value="Acyl_Trfase/lysoPLipase"/>
</dbReference>
<feature type="short sequence motif" description="DGA/G" evidence="2">
    <location>
        <begin position="390"/>
        <end position="392"/>
    </location>
</feature>
<keyword evidence="7" id="KW-1185">Reference proteome</keyword>
<keyword evidence="2" id="KW-0378">Hydrolase</keyword>
<feature type="domain" description="PNPLA" evidence="5">
    <location>
        <begin position="15"/>
        <end position="403"/>
    </location>
</feature>
<evidence type="ECO:0000256" key="3">
    <source>
        <dbReference type="SAM" id="MobiDB-lite"/>
    </source>
</evidence>
<feature type="short sequence motif" description="GXSXG" evidence="2">
    <location>
        <begin position="45"/>
        <end position="49"/>
    </location>
</feature>
<dbReference type="AlphaFoldDB" id="A0A3N2CVL1"/>
<comment type="caution">
    <text evidence="6">The sequence shown here is derived from an EMBL/GenBank/DDBJ whole genome shotgun (WGS) entry which is preliminary data.</text>
</comment>
<dbReference type="Proteomes" id="UP000281738">
    <property type="component" value="Unassembled WGS sequence"/>
</dbReference>
<dbReference type="GO" id="GO:0016787">
    <property type="term" value="F:hydrolase activity"/>
    <property type="evidence" value="ECO:0007669"/>
    <property type="project" value="UniProtKB-UniRule"/>
</dbReference>
<feature type="region of interest" description="Disordered" evidence="3">
    <location>
        <begin position="418"/>
        <end position="443"/>
    </location>
</feature>
<comment type="caution">
    <text evidence="2">Lacks conserved residue(s) required for the propagation of feature annotation.</text>
</comment>
<gene>
    <name evidence="6" type="ORF">EDD33_2373</name>
</gene>
<dbReference type="InterPro" id="IPR002641">
    <property type="entry name" value="PNPLA_dom"/>
</dbReference>
<sequence length="652" mass="69845">MTAAPPPGPPLECDLVMKGGITSGVVYPLAVTALSRVYRLRSVGGASAGAIAAAAAACAELGRTSGGFEKLTALPRLLTETVEPGRSRLFTLFAPQPRMRRLFALVTAGLGTSGRGRAVAMVGTALRAWLPYAAAGAALGVVLVVLGFVLGGPAAWVCLVAGLLLAVLGLVAGTAYGALRDLAALPEVGFGLSSGATPPGATTPALTPWLHETFQHLAGRTLDDPPVTFGDLETVGVRLQLMTTNLSRRQPLTMPLADDDYWWEPAHFRTLFPAAVVDRMEHVDPTPATPPDREDWIRAVQRLHAGGREPRLLPFPAPNDLPVVVAVRMSLSFPGLIAAVPLHAYDERRSVNRTCREQAAARFDADPTCSPEDAVADLPAREAQVNWFSDGGICANLPLHFFDAALPRRPTFAINLAEFPPERPKSPDEHQNSDLPEDDEQVARRQTVWEGSGLGLLLTFFGSIVETARTWVDEAQLAMPGYRDRIVTVLHDETEGGLNLDMPEPVVLALSERGAGAAERLVRRYAGDQPGVVPAPGWDSHRWLRFRTAGAAFSDVLGSFRAGYETVLPGTTPYAHWVGIGDDGAPADAPLPSYPLDDVRREAVNRRTEGLLDTAEEWRTEPADAFTRGAPEPRPQMRLVPSDRAGKAPGPR</sequence>
<feature type="active site" description="Proton acceptor" evidence="2">
    <location>
        <position position="390"/>
    </location>
</feature>
<evidence type="ECO:0000256" key="1">
    <source>
        <dbReference type="ARBA" id="ARBA00023098"/>
    </source>
</evidence>
<dbReference type="EMBL" id="RKHO01000001">
    <property type="protein sequence ID" value="ROR91503.1"/>
    <property type="molecule type" value="Genomic_DNA"/>
</dbReference>
<organism evidence="6 7">
    <name type="scientific">Nocardioides aurantiacus</name>
    <dbReference type="NCBI Taxonomy" id="86796"/>
    <lineage>
        <taxon>Bacteria</taxon>
        <taxon>Bacillati</taxon>
        <taxon>Actinomycetota</taxon>
        <taxon>Actinomycetes</taxon>
        <taxon>Propionibacteriales</taxon>
        <taxon>Nocardioidaceae</taxon>
        <taxon>Nocardioides</taxon>
    </lineage>
</organism>
<reference evidence="6 7" key="1">
    <citation type="submission" date="2018-11" db="EMBL/GenBank/DDBJ databases">
        <title>Sequencing the genomes of 1000 actinobacteria strains.</title>
        <authorList>
            <person name="Klenk H.-P."/>
        </authorList>
    </citation>
    <scope>NUCLEOTIDE SEQUENCE [LARGE SCALE GENOMIC DNA]</scope>
    <source>
        <strain evidence="6 7">DSM 12652</strain>
    </source>
</reference>
<feature type="active site" description="Nucleophile" evidence="2">
    <location>
        <position position="47"/>
    </location>
</feature>
<proteinExistence type="predicted"/>